<comment type="similarity">
    <text evidence="10">In the C-terminal section; belongs to the DAO family.</text>
</comment>
<accession>A0A330M567</accession>
<organism evidence="12 13">
    <name type="scientific">Shewanella benthica</name>
    <dbReference type="NCBI Taxonomy" id="43661"/>
    <lineage>
        <taxon>Bacteria</taxon>
        <taxon>Pseudomonadati</taxon>
        <taxon>Pseudomonadota</taxon>
        <taxon>Gammaproteobacteria</taxon>
        <taxon>Alteromonadales</taxon>
        <taxon>Shewanellaceae</taxon>
        <taxon>Shewanella</taxon>
    </lineage>
</organism>
<name>A0A330M567_9GAMM</name>
<keyword evidence="7 10" id="KW-0274">FAD</keyword>
<feature type="region of interest" description="tRNA (mnm(5)s(2)U34)-methyltransferase" evidence="10">
    <location>
        <begin position="1"/>
        <end position="250"/>
    </location>
</feature>
<dbReference type="InterPro" id="IPR023032">
    <property type="entry name" value="tRNA_MAMT_biosynth_bifunc_MnmC"/>
</dbReference>
<dbReference type="AlphaFoldDB" id="A0A330M567"/>
<keyword evidence="8 10" id="KW-0560">Oxidoreductase</keyword>
<keyword evidence="9 10" id="KW-0511">Multifunctional enzyme</keyword>
<evidence type="ECO:0000256" key="7">
    <source>
        <dbReference type="ARBA" id="ARBA00022827"/>
    </source>
</evidence>
<evidence type="ECO:0000256" key="3">
    <source>
        <dbReference type="ARBA" id="ARBA00022630"/>
    </source>
</evidence>
<dbReference type="Proteomes" id="UP000250123">
    <property type="component" value="Chromosome SHEWBE"/>
</dbReference>
<evidence type="ECO:0000256" key="10">
    <source>
        <dbReference type="HAMAP-Rule" id="MF_01102"/>
    </source>
</evidence>
<keyword evidence="1 10" id="KW-0963">Cytoplasm</keyword>
<dbReference type="InterPro" id="IPR036188">
    <property type="entry name" value="FAD/NAD-bd_sf"/>
</dbReference>
<dbReference type="NCBIfam" id="TIGR03197">
    <property type="entry name" value="MnmC_Cterm"/>
    <property type="match status" value="1"/>
</dbReference>
<evidence type="ECO:0000256" key="6">
    <source>
        <dbReference type="ARBA" id="ARBA00022694"/>
    </source>
</evidence>
<dbReference type="HAMAP" id="MF_01102">
    <property type="entry name" value="MnmC"/>
    <property type="match status" value="1"/>
</dbReference>
<dbReference type="GO" id="GO:0050660">
    <property type="term" value="F:flavin adenine dinucleotide binding"/>
    <property type="evidence" value="ECO:0007669"/>
    <property type="project" value="UniProtKB-UniRule"/>
</dbReference>
<comment type="function">
    <text evidence="10">Catalyzes the last two steps in the biosynthesis of 5-methylaminomethyl-2-thiouridine (mnm(5)s(2)U) at the wobble position (U34) in tRNA. Catalyzes the FAD-dependent demodification of cmnm(5)s(2)U34 to nm(5)s(2)U34, followed by the transfer of a methyl group from S-adenosyl-L-methionine to nm(5)s(2)U34, to form mnm(5)s(2)U34.</text>
</comment>
<dbReference type="EC" id="2.1.1.61" evidence="10"/>
<dbReference type="EC" id="1.5.-.-" evidence="10"/>
<dbReference type="GO" id="GO:0005737">
    <property type="term" value="C:cytoplasm"/>
    <property type="evidence" value="ECO:0007669"/>
    <property type="project" value="UniProtKB-SubCell"/>
</dbReference>
<keyword evidence="3 10" id="KW-0285">Flavoprotein</keyword>
<reference evidence="13" key="1">
    <citation type="submission" date="2018-06" db="EMBL/GenBank/DDBJ databases">
        <authorList>
            <person name="Cea G.-C."/>
            <person name="William W."/>
        </authorList>
    </citation>
    <scope>NUCLEOTIDE SEQUENCE [LARGE SCALE GENOMIC DNA]</scope>
    <source>
        <strain evidence="13">DB21MT-2</strain>
    </source>
</reference>
<dbReference type="InterPro" id="IPR029063">
    <property type="entry name" value="SAM-dependent_MTases_sf"/>
</dbReference>
<evidence type="ECO:0000313" key="12">
    <source>
        <dbReference type="EMBL" id="SQH76190.1"/>
    </source>
</evidence>
<dbReference type="GO" id="GO:0004808">
    <property type="term" value="F:tRNA (5-methylaminomethyl-2-thiouridylate)(34)-methyltransferase activity"/>
    <property type="evidence" value="ECO:0007669"/>
    <property type="project" value="UniProtKB-EC"/>
</dbReference>
<keyword evidence="4 10" id="KW-0808">Transferase</keyword>
<evidence type="ECO:0000256" key="1">
    <source>
        <dbReference type="ARBA" id="ARBA00022490"/>
    </source>
</evidence>
<evidence type="ECO:0000256" key="8">
    <source>
        <dbReference type="ARBA" id="ARBA00023002"/>
    </source>
</evidence>
<gene>
    <name evidence="10 12" type="primary">mnmC</name>
    <name evidence="12" type="ORF">SHEWBE_2224</name>
</gene>
<protein>
    <recommendedName>
        <fullName evidence="10">tRNA 5-methylaminomethyl-2-thiouridine biosynthesis bifunctional protein MnmC</fullName>
        <shortName evidence="10">tRNA mnm(5)s(2)U biosynthesis bifunctional protein</shortName>
    </recommendedName>
    <domain>
        <recommendedName>
            <fullName evidence="10">tRNA (mnm(5)s(2)U34)-methyltransferase</fullName>
            <ecNumber evidence="10">2.1.1.61</ecNumber>
        </recommendedName>
    </domain>
    <domain>
        <recommendedName>
            <fullName evidence="10">FAD-dependent cmnm(5)s(2)U34 oxidoreductase</fullName>
            <ecNumber evidence="10">1.5.-.-</ecNumber>
        </recommendedName>
    </domain>
</protein>
<sequence>MTQEREEKMVNSRICSHFDSFYEQIARMYPDKKKLSLGQIGLCDVQQMLSVIILQQKSMADTRFYVKVFEADYSAIERINLQLVALQTQYQKGQACQEPAHTDLGSRSGFDSDLASEYESSSCLDRQAAIKQLIDAKLVAIPGCQRLILNQGRCLIDLYLGDIHSSLSNTLAPAYQASYIHAWLHTSDKHSLDEQTLWQMAKLSSNAAMLSSSNMSQQQVNLAQIAGFTLTDISSTDASLKDCLLDARAAEKTSPSPASAQLNDEISQQERQALRQAQANGFQHYPQLPAKEGEIAVIGGGIASTHLALSLAERNKSVRLFCQDEAFSQQASGNKQGAIYPLLTPDNGTLSQYFQQGLLFTRRRLTTLIDEGFNIANELCGVLHTGHDERSRGRINRIISAQAWPKEIAHRVSAQEASNLASIDIDQEGVFYPLGGWISPPDFTQAAFDKASQIADVSALFNCNITRIEQSQGQWYLYQNADAHSENGSVNEVKHGPFSTLVLANGRGLTQFEQSKLLPATGFRGQVSHIPARNELAKLTTVLCSHGYLTPSNDQLHCTGASYVKDPEHLDYCPNEQLDNLKKMQHSFENKAWVDDIDITGHSARVGVRMVTRDHAPMLGCAPDTHVMLENYQLHQHTKASIKFWKDNPAPIHHGLFILGGLGSRGITTGPLAAEALASQLCGEIIPLDMATLALLNPNRMWMRKLIKGKAL</sequence>
<proteinExistence type="inferred from homology"/>
<comment type="cofactor">
    <cofactor evidence="10">
        <name>FAD</name>
        <dbReference type="ChEBI" id="CHEBI:57692"/>
    </cofactor>
</comment>
<dbReference type="Pfam" id="PF01266">
    <property type="entry name" value="DAO"/>
    <property type="match status" value="1"/>
</dbReference>
<evidence type="ECO:0000256" key="2">
    <source>
        <dbReference type="ARBA" id="ARBA00022603"/>
    </source>
</evidence>
<comment type="similarity">
    <text evidence="10">In the N-terminal section; belongs to the methyltransferase superfamily. tRNA (mnm(5)s(2)U34)-methyltransferase family.</text>
</comment>
<feature type="region of interest" description="FAD-dependent cmnm(5)s(2)U34 oxidoreductase" evidence="10">
    <location>
        <begin position="298"/>
        <end position="712"/>
    </location>
</feature>
<dbReference type="PANTHER" id="PTHR13847">
    <property type="entry name" value="SARCOSINE DEHYDROGENASE-RELATED"/>
    <property type="match status" value="1"/>
</dbReference>
<evidence type="ECO:0000256" key="4">
    <source>
        <dbReference type="ARBA" id="ARBA00022679"/>
    </source>
</evidence>
<evidence type="ECO:0000256" key="5">
    <source>
        <dbReference type="ARBA" id="ARBA00022691"/>
    </source>
</evidence>
<dbReference type="GO" id="GO:0032259">
    <property type="term" value="P:methylation"/>
    <property type="evidence" value="ECO:0007669"/>
    <property type="project" value="UniProtKB-KW"/>
</dbReference>
<evidence type="ECO:0000259" key="11">
    <source>
        <dbReference type="Pfam" id="PF01266"/>
    </source>
</evidence>
<dbReference type="EMBL" id="LS483452">
    <property type="protein sequence ID" value="SQH76190.1"/>
    <property type="molecule type" value="Genomic_DNA"/>
</dbReference>
<comment type="catalytic activity">
    <reaction evidence="10">
        <text>5-aminomethyl-2-thiouridine(34) in tRNA + S-adenosyl-L-methionine = 5-methylaminomethyl-2-thiouridine(34) in tRNA + S-adenosyl-L-homocysteine + H(+)</text>
        <dbReference type="Rhea" id="RHEA:19569"/>
        <dbReference type="Rhea" id="RHEA-COMP:10195"/>
        <dbReference type="Rhea" id="RHEA-COMP:10197"/>
        <dbReference type="ChEBI" id="CHEBI:15378"/>
        <dbReference type="ChEBI" id="CHEBI:57856"/>
        <dbReference type="ChEBI" id="CHEBI:59789"/>
        <dbReference type="ChEBI" id="CHEBI:74454"/>
        <dbReference type="ChEBI" id="CHEBI:74455"/>
        <dbReference type="EC" id="2.1.1.61"/>
    </reaction>
</comment>
<dbReference type="SUPFAM" id="SSF51905">
    <property type="entry name" value="FAD/NAD(P)-binding domain"/>
    <property type="match status" value="1"/>
</dbReference>
<dbReference type="Gene3D" id="3.30.9.10">
    <property type="entry name" value="D-Amino Acid Oxidase, subunit A, domain 2"/>
    <property type="match status" value="1"/>
</dbReference>
<keyword evidence="6 10" id="KW-0819">tRNA processing</keyword>
<dbReference type="Gene3D" id="3.40.50.150">
    <property type="entry name" value="Vaccinia Virus protein VP39"/>
    <property type="match status" value="1"/>
</dbReference>
<feature type="domain" description="FAD dependent oxidoreductase" evidence="11">
    <location>
        <begin position="295"/>
        <end position="679"/>
    </location>
</feature>
<comment type="subcellular location">
    <subcellularLocation>
        <location evidence="10">Cytoplasm</location>
    </subcellularLocation>
</comment>
<evidence type="ECO:0000313" key="13">
    <source>
        <dbReference type="Proteomes" id="UP000250123"/>
    </source>
</evidence>
<evidence type="ECO:0000256" key="9">
    <source>
        <dbReference type="ARBA" id="ARBA00023268"/>
    </source>
</evidence>
<dbReference type="Gene3D" id="3.50.50.60">
    <property type="entry name" value="FAD/NAD(P)-binding domain"/>
    <property type="match status" value="1"/>
</dbReference>
<keyword evidence="2 10" id="KW-0489">Methyltransferase</keyword>
<dbReference type="GO" id="GO:0002098">
    <property type="term" value="P:tRNA wobble uridine modification"/>
    <property type="evidence" value="ECO:0007669"/>
    <property type="project" value="TreeGrafter"/>
</dbReference>
<dbReference type="InterPro" id="IPR017610">
    <property type="entry name" value="tRNA_S-uridine_synth_MnmC_C"/>
</dbReference>
<dbReference type="PANTHER" id="PTHR13847:SF283">
    <property type="entry name" value="TRNA 5-METHYLAMINOMETHYL-2-THIOURIDINE BIOSYNTHESIS BIFUNCTIONAL PROTEIN MNMC"/>
    <property type="match status" value="1"/>
</dbReference>
<keyword evidence="5 10" id="KW-0949">S-adenosyl-L-methionine</keyword>
<dbReference type="KEGG" id="sbk:SHEWBE_2224"/>
<dbReference type="GO" id="GO:0016645">
    <property type="term" value="F:oxidoreductase activity, acting on the CH-NH group of donors"/>
    <property type="evidence" value="ECO:0007669"/>
    <property type="project" value="InterPro"/>
</dbReference>
<dbReference type="InterPro" id="IPR006076">
    <property type="entry name" value="FAD-dep_OxRdtase"/>
</dbReference>